<name>A0A3S4X824_9BACT</name>
<dbReference type="PANTHER" id="PTHR43404">
    <property type="entry name" value="LIPOPOLYSACCHARIDE CHOLINEPHOSPHOTRANSFERASE LICD"/>
    <property type="match status" value="1"/>
</dbReference>
<dbReference type="KEGG" id="poc:NCTC13071_01972"/>
<dbReference type="InterPro" id="IPR052942">
    <property type="entry name" value="LPS_cholinephosphotransferase"/>
</dbReference>
<accession>A0A3S4X824</accession>
<sequence>MVSNEIQSQLRAQYNPQGSILRRAQCRMLEMLSFLDSVCKDNGITYWIDSGTLLGAMRHGGFIPWDDDLDVCMLRDDYIRFKDIMLHNNLSEDFVLQCHETDEHYYGTWGVLRDLKTECSGGGNRLNNFKYKGLQIDIFLIDDRGNKLIWRLCRHYFAYLINAPLFEGRLTKYIRWNVPIAFFVFSKIILPIARLMTFPSKDSFFYANGMFWYWKWKRRIIFPLSEIKFEGKFFPAPNNVDEYLKTMYGDWKTIPDAEHRETHNFSFRFI</sequence>
<dbReference type="Pfam" id="PF04991">
    <property type="entry name" value="LicD"/>
    <property type="match status" value="2"/>
</dbReference>
<organism evidence="2 3">
    <name type="scientific">Segatella oris</name>
    <dbReference type="NCBI Taxonomy" id="28135"/>
    <lineage>
        <taxon>Bacteria</taxon>
        <taxon>Pseudomonadati</taxon>
        <taxon>Bacteroidota</taxon>
        <taxon>Bacteroidia</taxon>
        <taxon>Bacteroidales</taxon>
        <taxon>Prevotellaceae</taxon>
        <taxon>Segatella</taxon>
    </lineage>
</organism>
<dbReference type="PANTHER" id="PTHR43404:SF2">
    <property type="entry name" value="LIPOPOLYSACCHARIDE CHOLINEPHOSPHOTRANSFERASE LICD"/>
    <property type="match status" value="1"/>
</dbReference>
<reference evidence="2 3" key="1">
    <citation type="submission" date="2018-12" db="EMBL/GenBank/DDBJ databases">
        <authorList>
            <consortium name="Pathogen Informatics"/>
        </authorList>
    </citation>
    <scope>NUCLEOTIDE SEQUENCE [LARGE SCALE GENOMIC DNA]</scope>
    <source>
        <strain evidence="2 3">NCTC13071</strain>
    </source>
</reference>
<feature type="domain" description="LicD/FKTN/FKRP nucleotidyltransferase" evidence="1">
    <location>
        <begin position="215"/>
        <end position="249"/>
    </location>
</feature>
<dbReference type="AlphaFoldDB" id="A0A3S4X824"/>
<evidence type="ECO:0000259" key="1">
    <source>
        <dbReference type="Pfam" id="PF04991"/>
    </source>
</evidence>
<protein>
    <submittedName>
        <fullName evidence="2">LPS biosynthesis protein</fullName>
    </submittedName>
</protein>
<feature type="domain" description="LicD/FKTN/FKRP nucleotidyltransferase" evidence="1">
    <location>
        <begin position="39"/>
        <end position="147"/>
    </location>
</feature>
<dbReference type="RefSeq" id="WP_025879461.1">
    <property type="nucleotide sequence ID" value="NZ_LR134384.1"/>
</dbReference>
<dbReference type="EMBL" id="LR134384">
    <property type="protein sequence ID" value="VEH15956.1"/>
    <property type="molecule type" value="Genomic_DNA"/>
</dbReference>
<dbReference type="GeneID" id="85012756"/>
<proteinExistence type="predicted"/>
<evidence type="ECO:0000313" key="3">
    <source>
        <dbReference type="Proteomes" id="UP000274578"/>
    </source>
</evidence>
<dbReference type="Proteomes" id="UP000274578">
    <property type="component" value="Chromosome 1"/>
</dbReference>
<gene>
    <name evidence="2" type="ORF">NCTC13071_01972</name>
</gene>
<evidence type="ECO:0000313" key="2">
    <source>
        <dbReference type="EMBL" id="VEH15956.1"/>
    </source>
</evidence>
<dbReference type="GO" id="GO:0009100">
    <property type="term" value="P:glycoprotein metabolic process"/>
    <property type="evidence" value="ECO:0007669"/>
    <property type="project" value="UniProtKB-ARBA"/>
</dbReference>
<dbReference type="InterPro" id="IPR007074">
    <property type="entry name" value="LicD/FKTN/FKRP_NTP_transf"/>
</dbReference>